<evidence type="ECO:0000313" key="3">
    <source>
        <dbReference type="EMBL" id="MDQ0317626.1"/>
    </source>
</evidence>
<evidence type="ECO:0000256" key="1">
    <source>
        <dbReference type="ARBA" id="ARBA00022801"/>
    </source>
</evidence>
<organism evidence="3 4">
    <name type="scientific">Amorphus orientalis</name>
    <dbReference type="NCBI Taxonomy" id="649198"/>
    <lineage>
        <taxon>Bacteria</taxon>
        <taxon>Pseudomonadati</taxon>
        <taxon>Pseudomonadota</taxon>
        <taxon>Alphaproteobacteria</taxon>
        <taxon>Hyphomicrobiales</taxon>
        <taxon>Amorphaceae</taxon>
        <taxon>Amorphus</taxon>
    </lineage>
</organism>
<dbReference type="InterPro" id="IPR029058">
    <property type="entry name" value="AB_hydrolase_fold"/>
</dbReference>
<gene>
    <name evidence="3" type="ORF">J2S73_004112</name>
</gene>
<dbReference type="AlphaFoldDB" id="A0AAE3VT39"/>
<dbReference type="Gene3D" id="3.40.50.1820">
    <property type="entry name" value="alpha/beta hydrolase"/>
    <property type="match status" value="1"/>
</dbReference>
<keyword evidence="1 3" id="KW-0378">Hydrolase</keyword>
<keyword evidence="4" id="KW-1185">Reference proteome</keyword>
<comment type="caution">
    <text evidence="3">The sequence shown here is derived from an EMBL/GenBank/DDBJ whole genome shotgun (WGS) entry which is preliminary data.</text>
</comment>
<dbReference type="PANTHER" id="PTHR48081:SF33">
    <property type="entry name" value="KYNURENINE FORMAMIDASE"/>
    <property type="match status" value="1"/>
</dbReference>
<dbReference type="Proteomes" id="UP001229244">
    <property type="component" value="Unassembled WGS sequence"/>
</dbReference>
<dbReference type="RefSeq" id="WP_306887547.1">
    <property type="nucleotide sequence ID" value="NZ_JAUSUL010000006.1"/>
</dbReference>
<dbReference type="Pfam" id="PF20434">
    <property type="entry name" value="BD-FAE"/>
    <property type="match status" value="1"/>
</dbReference>
<proteinExistence type="predicted"/>
<dbReference type="EMBL" id="JAUSUL010000006">
    <property type="protein sequence ID" value="MDQ0317626.1"/>
    <property type="molecule type" value="Genomic_DNA"/>
</dbReference>
<reference evidence="3" key="1">
    <citation type="submission" date="2023-07" db="EMBL/GenBank/DDBJ databases">
        <title>Genomic Encyclopedia of Type Strains, Phase IV (KMG-IV): sequencing the most valuable type-strain genomes for metagenomic binning, comparative biology and taxonomic classification.</title>
        <authorList>
            <person name="Goeker M."/>
        </authorList>
    </citation>
    <scope>NUCLEOTIDE SEQUENCE</scope>
    <source>
        <strain evidence="3">DSM 21202</strain>
    </source>
</reference>
<accession>A0AAE3VT39</accession>
<name>A0AAE3VT39_9HYPH</name>
<evidence type="ECO:0000259" key="2">
    <source>
        <dbReference type="Pfam" id="PF20434"/>
    </source>
</evidence>
<dbReference type="SUPFAM" id="SSF53474">
    <property type="entry name" value="alpha/beta-Hydrolases"/>
    <property type="match status" value="1"/>
</dbReference>
<protein>
    <submittedName>
        <fullName evidence="3">Arylformamidase</fullName>
        <ecNumber evidence="3">3.5.1.9</ecNumber>
    </submittedName>
</protein>
<dbReference type="InterPro" id="IPR050300">
    <property type="entry name" value="GDXG_lipolytic_enzyme"/>
</dbReference>
<sequence>MSSIDLGAEADLPVEQIDSDYNARATVTVEEFERTMGRYRDGSLAARSIATAVDVVYDEESGQTIDIFGGGDEPRPVFVYIHGGYWRALSKTESAFMAPMLAGRGIATVAVDYRLAPEVDLAEIVREVRAAIAFLHREGRRYGLDPSRIYVGGSSAGGHLTGAVISGGWHEAFGVPEDVVKGALPVSGLFHLGPIAKSFVSEWLTLTDSDVAALSPALNIPKAGCPIVAAYAAGEPAGFGRQSQGYHALWQSAGFDSTLMEIPDRHHFDVVLDLERADTQLAGALLQMIR</sequence>
<evidence type="ECO:0000313" key="4">
    <source>
        <dbReference type="Proteomes" id="UP001229244"/>
    </source>
</evidence>
<dbReference type="InterPro" id="IPR049492">
    <property type="entry name" value="BD-FAE-like_dom"/>
</dbReference>
<dbReference type="EC" id="3.5.1.9" evidence="3"/>
<feature type="domain" description="BD-FAE-like" evidence="2">
    <location>
        <begin position="72"/>
        <end position="161"/>
    </location>
</feature>
<dbReference type="PANTHER" id="PTHR48081">
    <property type="entry name" value="AB HYDROLASE SUPERFAMILY PROTEIN C4A8.06C"/>
    <property type="match status" value="1"/>
</dbReference>
<dbReference type="GO" id="GO:0004061">
    <property type="term" value="F:arylformamidase activity"/>
    <property type="evidence" value="ECO:0007669"/>
    <property type="project" value="UniProtKB-EC"/>
</dbReference>